<dbReference type="InterPro" id="IPR009719">
    <property type="entry name" value="GIP1_N"/>
</dbReference>
<feature type="compositionally biased region" description="Polar residues" evidence="1">
    <location>
        <begin position="192"/>
        <end position="206"/>
    </location>
</feature>
<gene>
    <name evidence="3" type="ORF">CTI12_AA541720</name>
</gene>
<feature type="compositionally biased region" description="Polar residues" evidence="1">
    <location>
        <begin position="753"/>
        <end position="795"/>
    </location>
</feature>
<dbReference type="STRING" id="35608.A0A2U1L195"/>
<feature type="compositionally biased region" description="Basic and acidic residues" evidence="1">
    <location>
        <begin position="51"/>
        <end position="73"/>
    </location>
</feature>
<reference evidence="3 4" key="1">
    <citation type="journal article" date="2018" name="Mol. Plant">
        <title>The genome of Artemisia annua provides insight into the evolution of Asteraceae family and artemisinin biosynthesis.</title>
        <authorList>
            <person name="Shen Q."/>
            <person name="Zhang L."/>
            <person name="Liao Z."/>
            <person name="Wang S."/>
            <person name="Yan T."/>
            <person name="Shi P."/>
            <person name="Liu M."/>
            <person name="Fu X."/>
            <person name="Pan Q."/>
            <person name="Wang Y."/>
            <person name="Lv Z."/>
            <person name="Lu X."/>
            <person name="Zhang F."/>
            <person name="Jiang W."/>
            <person name="Ma Y."/>
            <person name="Chen M."/>
            <person name="Hao X."/>
            <person name="Li L."/>
            <person name="Tang Y."/>
            <person name="Lv G."/>
            <person name="Zhou Y."/>
            <person name="Sun X."/>
            <person name="Brodelius P.E."/>
            <person name="Rose J.K.C."/>
            <person name="Tang K."/>
        </authorList>
    </citation>
    <scope>NUCLEOTIDE SEQUENCE [LARGE SCALE GENOMIC DNA]</scope>
    <source>
        <strain evidence="4">cv. Huhao1</strain>
        <tissue evidence="3">Leaf</tissue>
    </source>
</reference>
<dbReference type="EMBL" id="PKPP01012220">
    <property type="protein sequence ID" value="PWA42734.1"/>
    <property type="molecule type" value="Genomic_DNA"/>
</dbReference>
<feature type="compositionally biased region" description="Basic and acidic residues" evidence="1">
    <location>
        <begin position="262"/>
        <end position="280"/>
    </location>
</feature>
<dbReference type="PANTHER" id="PTHR46445:SF3">
    <property type="entry name" value="RNA POLYMERASE II DEGRADATION FACTOR-LIKE PROTEIN (DUF1296)-RELATED"/>
    <property type="match status" value="1"/>
</dbReference>
<feature type="compositionally biased region" description="Low complexity" evidence="1">
    <location>
        <begin position="118"/>
        <end position="142"/>
    </location>
</feature>
<feature type="compositionally biased region" description="Polar residues" evidence="1">
    <location>
        <begin position="391"/>
        <end position="401"/>
    </location>
</feature>
<feature type="compositionally biased region" description="Low complexity" evidence="1">
    <location>
        <begin position="93"/>
        <end position="103"/>
    </location>
</feature>
<feature type="region of interest" description="Disordered" evidence="1">
    <location>
        <begin position="725"/>
        <end position="795"/>
    </location>
</feature>
<feature type="compositionally biased region" description="Basic and acidic residues" evidence="1">
    <location>
        <begin position="313"/>
        <end position="325"/>
    </location>
</feature>
<dbReference type="SUPFAM" id="SSF46934">
    <property type="entry name" value="UBA-like"/>
    <property type="match status" value="1"/>
</dbReference>
<dbReference type="Pfam" id="PF06972">
    <property type="entry name" value="GIP1_N"/>
    <property type="match status" value="1"/>
</dbReference>
<dbReference type="PANTHER" id="PTHR46445">
    <property type="entry name" value="RNA POLYMERASE II DEGRADATION FACTOR-LIKE PROTEIN (DUF1296)"/>
    <property type="match status" value="1"/>
</dbReference>
<dbReference type="InterPro" id="IPR009060">
    <property type="entry name" value="UBA-like_sf"/>
</dbReference>
<sequence length="795" mass="86242">MSNGVPISSKKMIQSLKEIVNGVTEAEIYATLKDCNMDPNEAVNRLLSQDTFHEVKSKREKKKESKDTTEFRPRGGSSNRGGRSGTDRYAGRSSSTHYSSSESGGVYGKPAYKKENGPSSYTASATPAPRAAPRTANWNPPTYSDSHQPSTYSTTDAVSVPQPSSGYQSAWSGVPGQKSMADIVKMGRPQNKGYTTPTPSQQSISHNHVPEYNASPDNDWPSIEPSQPVVQAHADSGLNSGQSNLPFDRSNQYVGYETNEAEPQHESSSEDHIEDHDHDVPVSNEPLYEHDLPAPVPAEPLYDHGSYGNMDSYHTHDDASEQKEAEEVDAPVSSISENIQKLSIQEEEHVDQPEDDVIPSVVIPDHLQVHTADLSHLSFGSFGANLNAGLSGTSSVEQPETTNREYYDDGPTRTLESDLVQRTGAESYDLPSVSQGAVLNQDVPEVTHSSQYGFPPATHAHTYDNSQLLNSSFPQSQTPPQTQISTPFLNAMQAADTNSLLAANGHPARESDMSYSQFSVSQSMPTRYANSVSSINDPTISIAEALKSVGLSSSQPGQQTLPTGPSIQQHLAMHPYSQHSLPLNPYANMMSYPFLPQSYTYMPSGFQPGFAGNSTYHQQLAAMLPQYKNSVSMSSLTQSPAAASAYGSYGGSTALPGSYQVSQPAGPAGSYDDVLNAHFKDTSHLLSLQQQQQQNENSQLWVHGGGSRTMPAVPASAYYNLQSQNQQQPSGFRQGQQPSQSYGGAAHNYPDFFQSQTGISQEHQLQQNPRDGSHVGVSQGQPKLQSQQLWQNAGY</sequence>
<keyword evidence="4" id="KW-1185">Reference proteome</keyword>
<accession>A0A2U1L195</accession>
<dbReference type="AlphaFoldDB" id="A0A2U1L195"/>
<protein>
    <recommendedName>
        <fullName evidence="2">GBF-interacting protein 1 N-terminal domain-containing protein</fullName>
    </recommendedName>
</protein>
<evidence type="ECO:0000259" key="2">
    <source>
        <dbReference type="Pfam" id="PF06972"/>
    </source>
</evidence>
<feature type="compositionally biased region" description="Low complexity" evidence="1">
    <location>
        <begin position="687"/>
        <end position="700"/>
    </location>
</feature>
<feature type="compositionally biased region" description="Polar residues" evidence="1">
    <location>
        <begin position="143"/>
        <end position="171"/>
    </location>
</feature>
<feature type="compositionally biased region" description="Low complexity" evidence="1">
    <location>
        <begin position="725"/>
        <end position="741"/>
    </location>
</feature>
<feature type="region of interest" description="Disordered" evidence="1">
    <location>
        <begin position="687"/>
        <end position="707"/>
    </location>
</feature>
<dbReference type="Proteomes" id="UP000245207">
    <property type="component" value="Unassembled WGS sequence"/>
</dbReference>
<feature type="region of interest" description="Disordered" evidence="1">
    <location>
        <begin position="391"/>
        <end position="414"/>
    </location>
</feature>
<organism evidence="3 4">
    <name type="scientific">Artemisia annua</name>
    <name type="common">Sweet wormwood</name>
    <dbReference type="NCBI Taxonomy" id="35608"/>
    <lineage>
        <taxon>Eukaryota</taxon>
        <taxon>Viridiplantae</taxon>
        <taxon>Streptophyta</taxon>
        <taxon>Embryophyta</taxon>
        <taxon>Tracheophyta</taxon>
        <taxon>Spermatophyta</taxon>
        <taxon>Magnoliopsida</taxon>
        <taxon>eudicotyledons</taxon>
        <taxon>Gunneridae</taxon>
        <taxon>Pentapetalae</taxon>
        <taxon>asterids</taxon>
        <taxon>campanulids</taxon>
        <taxon>Asterales</taxon>
        <taxon>Asteraceae</taxon>
        <taxon>Asteroideae</taxon>
        <taxon>Anthemideae</taxon>
        <taxon>Artemisiinae</taxon>
        <taxon>Artemisia</taxon>
    </lineage>
</organism>
<name>A0A2U1L195_ARTAN</name>
<feature type="compositionally biased region" description="Basic and acidic residues" evidence="1">
    <location>
        <begin position="402"/>
        <end position="411"/>
    </location>
</feature>
<evidence type="ECO:0000313" key="4">
    <source>
        <dbReference type="Proteomes" id="UP000245207"/>
    </source>
</evidence>
<comment type="caution">
    <text evidence="3">The sequence shown here is derived from an EMBL/GenBank/DDBJ whole genome shotgun (WGS) entry which is preliminary data.</text>
</comment>
<feature type="compositionally biased region" description="Polar residues" evidence="1">
    <location>
        <begin position="237"/>
        <end position="253"/>
    </location>
</feature>
<dbReference type="OrthoDB" id="762072at2759"/>
<proteinExistence type="predicted"/>
<feature type="region of interest" description="Disordered" evidence="1">
    <location>
        <begin position="48"/>
        <end position="331"/>
    </location>
</feature>
<evidence type="ECO:0000313" key="3">
    <source>
        <dbReference type="EMBL" id="PWA42734.1"/>
    </source>
</evidence>
<evidence type="ECO:0000256" key="1">
    <source>
        <dbReference type="SAM" id="MobiDB-lite"/>
    </source>
</evidence>
<feature type="domain" description="GBF-interacting protein 1 N-terminal" evidence="2">
    <location>
        <begin position="5"/>
        <end position="64"/>
    </location>
</feature>